<reference evidence="3" key="1">
    <citation type="submission" date="2022-01" db="EMBL/GenBank/DDBJ databases">
        <authorList>
            <person name="King R."/>
        </authorList>
    </citation>
    <scope>NUCLEOTIDE SEQUENCE</scope>
</reference>
<proteinExistence type="predicted"/>
<feature type="region of interest" description="Disordered" evidence="1">
    <location>
        <begin position="330"/>
        <end position="378"/>
    </location>
</feature>
<dbReference type="InterPro" id="IPR032071">
    <property type="entry name" value="DUF4806"/>
</dbReference>
<dbReference type="Proteomes" id="UP001153636">
    <property type="component" value="Chromosome 7"/>
</dbReference>
<evidence type="ECO:0000256" key="1">
    <source>
        <dbReference type="SAM" id="MobiDB-lite"/>
    </source>
</evidence>
<gene>
    <name evidence="3" type="ORF">PSYICH_LOCUS13759</name>
</gene>
<dbReference type="Pfam" id="PF16064">
    <property type="entry name" value="DUF4806"/>
    <property type="match status" value="1"/>
</dbReference>
<accession>A0A9P0D3N6</accession>
<organism evidence="3 4">
    <name type="scientific">Psylliodes chrysocephalus</name>
    <dbReference type="NCBI Taxonomy" id="3402493"/>
    <lineage>
        <taxon>Eukaryota</taxon>
        <taxon>Metazoa</taxon>
        <taxon>Ecdysozoa</taxon>
        <taxon>Arthropoda</taxon>
        <taxon>Hexapoda</taxon>
        <taxon>Insecta</taxon>
        <taxon>Pterygota</taxon>
        <taxon>Neoptera</taxon>
        <taxon>Endopterygota</taxon>
        <taxon>Coleoptera</taxon>
        <taxon>Polyphaga</taxon>
        <taxon>Cucujiformia</taxon>
        <taxon>Chrysomeloidea</taxon>
        <taxon>Chrysomelidae</taxon>
        <taxon>Galerucinae</taxon>
        <taxon>Alticini</taxon>
        <taxon>Psylliodes</taxon>
    </lineage>
</organism>
<keyword evidence="4" id="KW-1185">Reference proteome</keyword>
<evidence type="ECO:0000259" key="2">
    <source>
        <dbReference type="Pfam" id="PF16064"/>
    </source>
</evidence>
<feature type="compositionally biased region" description="Acidic residues" evidence="1">
    <location>
        <begin position="367"/>
        <end position="378"/>
    </location>
</feature>
<dbReference type="AlphaFoldDB" id="A0A9P0D3N6"/>
<evidence type="ECO:0000313" key="4">
    <source>
        <dbReference type="Proteomes" id="UP001153636"/>
    </source>
</evidence>
<protein>
    <recommendedName>
        <fullName evidence="2">DUF4806 domain-containing protein</fullName>
    </recommendedName>
</protein>
<dbReference type="EMBL" id="OV651819">
    <property type="protein sequence ID" value="CAH1113687.1"/>
    <property type="molecule type" value="Genomic_DNA"/>
</dbReference>
<evidence type="ECO:0000313" key="3">
    <source>
        <dbReference type="EMBL" id="CAH1113687.1"/>
    </source>
</evidence>
<feature type="compositionally biased region" description="Basic and acidic residues" evidence="1">
    <location>
        <begin position="342"/>
        <end position="359"/>
    </location>
</feature>
<dbReference type="OrthoDB" id="7334331at2759"/>
<name>A0A9P0D3N6_9CUCU</name>
<feature type="domain" description="DUF4806" evidence="2">
    <location>
        <begin position="203"/>
        <end position="297"/>
    </location>
</feature>
<feature type="region of interest" description="Disordered" evidence="1">
    <location>
        <begin position="86"/>
        <end position="114"/>
    </location>
</feature>
<sequence length="378" mass="43144">MECLEIKKEDPEDELQENYALIDYNIDIAKIKEEINETPSIGLHTSVDDIDSKEMLDIPIPVKVEITESNVMKFEVKEPDIDSKEEMEIKDELPGCSTETEEPSGPSMSRQLPPEPVIINVGNEIQLLREEIICVKYEISTIKEELSTMKEEIKKDYNKINLNLDKIHKTLSDINFIPKALDPPVSEIPKALDPPVSEKDLLKDFNFPLKSCEEIEALDKEIRNNLELKTQLITFLSKIGGTTREEDGTKVAYKVIDYLFNPSVLINYTWTGVARGKNRNSRKPFQILEAILDVFFQVISLADIRHTKQKNCNIFKEGVLKYATKRSLRKRSQTDSNVKSSVPHDHANKNKEDVHDQVDTKASNSPEELDVTDGEEDK</sequence>